<dbReference type="InterPro" id="IPR001128">
    <property type="entry name" value="Cyt_P450"/>
</dbReference>
<evidence type="ECO:0000256" key="21">
    <source>
        <dbReference type="RuleBase" id="RU000461"/>
    </source>
</evidence>
<dbReference type="SUPFAM" id="SSF48264">
    <property type="entry name" value="Cytochrome P450"/>
    <property type="match status" value="1"/>
</dbReference>
<proteinExistence type="inferred from homology"/>
<evidence type="ECO:0000256" key="20">
    <source>
        <dbReference type="PIRSR" id="PIRSR602401-1"/>
    </source>
</evidence>
<keyword evidence="11 20" id="KW-0408">Iron</keyword>
<keyword evidence="12 21" id="KW-0503">Monooxygenase</keyword>
<evidence type="ECO:0000256" key="2">
    <source>
        <dbReference type="ARBA" id="ARBA00004643"/>
    </source>
</evidence>
<comment type="cofactor">
    <cofactor evidence="1 20">
        <name>heme</name>
        <dbReference type="ChEBI" id="CHEBI:30413"/>
    </cofactor>
</comment>
<sequence length="514" mass="57123">MATLLLTILLPTFLFLLVLLLSLRRNHNRSSRLPPGPKPWPILGNLPHMGPKPHRTLAAMVTTYGPILHLRLGFSNVVVAASKSVAEQFFKIHDANFASRPPNSGAKHMAYNYQDLVFAPYGQRWRMLRKISSVHLFSAKALEDYKHVRQEEVGTLTRELVDAGTKPVNLGQLVNMCVVNALGREMIGRRLFGAGADHKAEEFRSMVTEMMALAGVFNLGDFVPALDWLDLQGVAGKMKRLHKRFDTFLSSILKEHEMMHGQDQKHKDMLSTLISLKGTDFDGDGGSLTDTEIKALLLNMFTAGTDTSASTVDWAIAELIRHPDAMTRAQEELDSVVGRDRPINESDLSRLPYLQAVIKENFRLHPPTPLSLPHIASESCEINGYHIPKGSTLLTNIWAIARDPEQWSDPLSFRPERFLQGGEKSGVDVKGSDFELIPFGAGRRICAGLSLGLRMIQLLTATLVHGFDWELAGGIPPEKLNMEETYGITLQRAVPLVVHPKPRLAPSVYELGSR</sequence>
<evidence type="ECO:0000256" key="15">
    <source>
        <dbReference type="ARBA" id="ARBA00052910"/>
    </source>
</evidence>
<gene>
    <name evidence="22" type="ORF">TAV2_LOCUS19921</name>
</gene>
<evidence type="ECO:0000256" key="4">
    <source>
        <dbReference type="ARBA" id="ARBA00010617"/>
    </source>
</evidence>
<dbReference type="Proteomes" id="UP000836841">
    <property type="component" value="Chromosome 6"/>
</dbReference>
<evidence type="ECO:0000256" key="5">
    <source>
        <dbReference type="ARBA" id="ARBA00022617"/>
    </source>
</evidence>
<dbReference type="PRINTS" id="PR00463">
    <property type="entry name" value="EP450I"/>
</dbReference>
<evidence type="ECO:0000256" key="9">
    <source>
        <dbReference type="ARBA" id="ARBA00022989"/>
    </source>
</evidence>
<evidence type="ECO:0000256" key="17">
    <source>
        <dbReference type="ARBA" id="ARBA00066562"/>
    </source>
</evidence>
<dbReference type="AlphaFoldDB" id="A0AAU9T086"/>
<keyword evidence="6" id="KW-0812">Transmembrane</keyword>
<dbReference type="GO" id="GO:0005789">
    <property type="term" value="C:endoplasmic reticulum membrane"/>
    <property type="evidence" value="ECO:0007669"/>
    <property type="project" value="UniProtKB-SubCell"/>
</dbReference>
<dbReference type="CDD" id="cd20657">
    <property type="entry name" value="CYP75"/>
    <property type="match status" value="1"/>
</dbReference>
<evidence type="ECO:0000256" key="16">
    <source>
        <dbReference type="ARBA" id="ARBA00055665"/>
    </source>
</evidence>
<evidence type="ECO:0000256" key="18">
    <source>
        <dbReference type="ARBA" id="ARBA00070032"/>
    </source>
</evidence>
<evidence type="ECO:0000256" key="3">
    <source>
        <dbReference type="ARBA" id="ARBA00004966"/>
    </source>
</evidence>
<organism evidence="22 23">
    <name type="scientific">Thlaspi arvense</name>
    <name type="common">Field penny-cress</name>
    <dbReference type="NCBI Taxonomy" id="13288"/>
    <lineage>
        <taxon>Eukaryota</taxon>
        <taxon>Viridiplantae</taxon>
        <taxon>Streptophyta</taxon>
        <taxon>Embryophyta</taxon>
        <taxon>Tracheophyta</taxon>
        <taxon>Spermatophyta</taxon>
        <taxon>Magnoliopsida</taxon>
        <taxon>eudicotyledons</taxon>
        <taxon>Gunneridae</taxon>
        <taxon>Pentapetalae</taxon>
        <taxon>rosids</taxon>
        <taxon>malvids</taxon>
        <taxon>Brassicales</taxon>
        <taxon>Brassicaceae</taxon>
        <taxon>Thlaspideae</taxon>
        <taxon>Thlaspi</taxon>
    </lineage>
</organism>
<evidence type="ECO:0000256" key="13">
    <source>
        <dbReference type="ARBA" id="ARBA00023136"/>
    </source>
</evidence>
<evidence type="ECO:0000256" key="1">
    <source>
        <dbReference type="ARBA" id="ARBA00001971"/>
    </source>
</evidence>
<dbReference type="Gene3D" id="1.10.630.10">
    <property type="entry name" value="Cytochrome P450"/>
    <property type="match status" value="1"/>
</dbReference>
<dbReference type="FunFam" id="1.10.630.10:FF:000056">
    <property type="entry name" value="Red aleurone1"/>
    <property type="match status" value="1"/>
</dbReference>
<dbReference type="PRINTS" id="PR00385">
    <property type="entry name" value="P450"/>
</dbReference>
<keyword evidence="8" id="KW-0521">NADP</keyword>
<keyword evidence="7 20" id="KW-0479">Metal-binding</keyword>
<evidence type="ECO:0000256" key="10">
    <source>
        <dbReference type="ARBA" id="ARBA00023002"/>
    </source>
</evidence>
<dbReference type="InterPro" id="IPR017972">
    <property type="entry name" value="Cyt_P450_CS"/>
</dbReference>
<dbReference type="InterPro" id="IPR036396">
    <property type="entry name" value="Cyt_P450_sf"/>
</dbReference>
<dbReference type="PANTHER" id="PTHR47944">
    <property type="entry name" value="CYTOCHROME P450 98A9"/>
    <property type="match status" value="1"/>
</dbReference>
<evidence type="ECO:0000313" key="23">
    <source>
        <dbReference type="Proteomes" id="UP000836841"/>
    </source>
</evidence>
<keyword evidence="13" id="KW-0472">Membrane</keyword>
<evidence type="ECO:0000256" key="11">
    <source>
        <dbReference type="ARBA" id="ARBA00023004"/>
    </source>
</evidence>
<comment type="function">
    <text evidence="16">Catalyzes the 3'-hydroxylation of the flavonoid B-ring to the 3',4'-hydroxylated state. Convert naringenin to eriodictyol and dihydrokaempferol to dihydroquercetin.</text>
</comment>
<dbReference type="GO" id="GO:0016711">
    <property type="term" value="F:flavonoid 3'-monooxygenase activity"/>
    <property type="evidence" value="ECO:0007669"/>
    <property type="project" value="UniProtKB-EC"/>
</dbReference>
<dbReference type="Pfam" id="PF00067">
    <property type="entry name" value="p450"/>
    <property type="match status" value="1"/>
</dbReference>
<evidence type="ECO:0000256" key="12">
    <source>
        <dbReference type="ARBA" id="ARBA00023033"/>
    </source>
</evidence>
<dbReference type="InterPro" id="IPR002401">
    <property type="entry name" value="Cyt_P450_E_grp-I"/>
</dbReference>
<evidence type="ECO:0000313" key="22">
    <source>
        <dbReference type="EMBL" id="CAH2073594.1"/>
    </source>
</evidence>
<reference evidence="22 23" key="1">
    <citation type="submission" date="2022-03" db="EMBL/GenBank/DDBJ databases">
        <authorList>
            <person name="Nunn A."/>
            <person name="Chopra R."/>
            <person name="Nunn A."/>
            <person name="Contreras Garrido A."/>
        </authorList>
    </citation>
    <scope>NUCLEOTIDE SEQUENCE [LARGE SCALE GENOMIC DNA]</scope>
</reference>
<comment type="subcellular location">
    <subcellularLocation>
        <location evidence="2">Endoplasmic reticulum membrane</location>
        <topology evidence="2">Single-pass type III membrane protein</topology>
    </subcellularLocation>
</comment>
<evidence type="ECO:0000256" key="7">
    <source>
        <dbReference type="ARBA" id="ARBA00022723"/>
    </source>
</evidence>
<dbReference type="GO" id="GO:0020037">
    <property type="term" value="F:heme binding"/>
    <property type="evidence" value="ECO:0007669"/>
    <property type="project" value="InterPro"/>
</dbReference>
<keyword evidence="5 20" id="KW-0349">Heme</keyword>
<dbReference type="GO" id="GO:0009813">
    <property type="term" value="P:flavonoid biosynthetic process"/>
    <property type="evidence" value="ECO:0007669"/>
    <property type="project" value="UniProtKB-KW"/>
</dbReference>
<evidence type="ECO:0000256" key="8">
    <source>
        <dbReference type="ARBA" id="ARBA00022857"/>
    </source>
</evidence>
<keyword evidence="10 21" id="KW-0560">Oxidoreductase</keyword>
<evidence type="ECO:0000256" key="14">
    <source>
        <dbReference type="ARBA" id="ARBA00023241"/>
    </source>
</evidence>
<name>A0AAU9T086_THLAR</name>
<evidence type="ECO:0000256" key="6">
    <source>
        <dbReference type="ARBA" id="ARBA00022692"/>
    </source>
</evidence>
<accession>A0AAU9T086</accession>
<dbReference type="PROSITE" id="PS00086">
    <property type="entry name" value="CYTOCHROME_P450"/>
    <property type="match status" value="1"/>
</dbReference>
<comment type="similarity">
    <text evidence="4 21">Belongs to the cytochrome P450 family.</text>
</comment>
<comment type="catalytic activity">
    <reaction evidence="15">
        <text>a 3'-unsubstituted flavone + reduced [NADPH--hemoprotein reductase] + O2 = a 3'-hydroxyflavone + oxidized [NADPH--hemoprotein reductase] + H2O + H(+)</text>
        <dbReference type="Rhea" id="RHEA:16337"/>
        <dbReference type="Rhea" id="RHEA-COMP:11964"/>
        <dbReference type="Rhea" id="RHEA-COMP:11965"/>
        <dbReference type="ChEBI" id="CHEBI:15377"/>
        <dbReference type="ChEBI" id="CHEBI:15378"/>
        <dbReference type="ChEBI" id="CHEBI:15379"/>
        <dbReference type="ChEBI" id="CHEBI:27741"/>
        <dbReference type="ChEBI" id="CHEBI:57618"/>
        <dbReference type="ChEBI" id="CHEBI:58210"/>
        <dbReference type="ChEBI" id="CHEBI:138726"/>
        <dbReference type="EC" id="1.14.14.82"/>
    </reaction>
</comment>
<dbReference type="PANTHER" id="PTHR47944:SF18">
    <property type="entry name" value="FLAVONOID 3'-MONOOXYGENASE"/>
    <property type="match status" value="1"/>
</dbReference>
<evidence type="ECO:0000256" key="19">
    <source>
        <dbReference type="ARBA" id="ARBA00081480"/>
    </source>
</evidence>
<comment type="pathway">
    <text evidence="3">Secondary metabolite biosynthesis; flavonoid biosynthesis.</text>
</comment>
<protein>
    <recommendedName>
        <fullName evidence="18">Flavonoid 3'-monooxygenase</fullName>
        <ecNumber evidence="17">1.14.14.82</ecNumber>
    </recommendedName>
    <alternativeName>
        <fullName evidence="19">Flavonoid 3'-hydroxylase</fullName>
    </alternativeName>
</protein>
<dbReference type="EMBL" id="OU466862">
    <property type="protein sequence ID" value="CAH2073594.1"/>
    <property type="molecule type" value="Genomic_DNA"/>
</dbReference>
<keyword evidence="9" id="KW-1133">Transmembrane helix</keyword>
<feature type="binding site" description="axial binding residue" evidence="20">
    <location>
        <position position="446"/>
    </location>
    <ligand>
        <name>heme</name>
        <dbReference type="ChEBI" id="CHEBI:30413"/>
    </ligand>
    <ligandPart>
        <name>Fe</name>
        <dbReference type="ChEBI" id="CHEBI:18248"/>
    </ligandPart>
</feature>
<dbReference type="GO" id="GO:0005506">
    <property type="term" value="F:iron ion binding"/>
    <property type="evidence" value="ECO:0007669"/>
    <property type="project" value="InterPro"/>
</dbReference>
<dbReference type="EC" id="1.14.14.82" evidence="17"/>
<keyword evidence="23" id="KW-1185">Reference proteome</keyword>
<keyword evidence="14" id="KW-0284">Flavonoid biosynthesis</keyword>